<dbReference type="PANTHER" id="PTHR10209">
    <property type="entry name" value="OXIDOREDUCTASE, 2OG-FE II OXYGENASE FAMILY PROTEIN"/>
    <property type="match status" value="1"/>
</dbReference>
<dbReference type="Proteomes" id="UP000604161">
    <property type="component" value="Unassembled WGS sequence"/>
</dbReference>
<dbReference type="InterPro" id="IPR005123">
    <property type="entry name" value="Oxoglu/Fe-dep_dioxygenase_dom"/>
</dbReference>
<feature type="region of interest" description="Disordered" evidence="6">
    <location>
        <begin position="97"/>
        <end position="121"/>
    </location>
</feature>
<name>A0ABR8NWA2_9GAMM</name>
<reference evidence="8 9" key="1">
    <citation type="submission" date="2020-09" db="EMBL/GenBank/DDBJ databases">
        <title>Marinomonas sp. nov., isolated from the cysticercosis algae of Qingdao, China.</title>
        <authorList>
            <person name="Sun X."/>
        </authorList>
    </citation>
    <scope>NUCLEOTIDE SEQUENCE [LARGE SCALE GENOMIC DNA]</scope>
    <source>
        <strain evidence="8 9">SM2066</strain>
    </source>
</reference>
<accession>A0ABR8NWA2</accession>
<evidence type="ECO:0000256" key="3">
    <source>
        <dbReference type="ARBA" id="ARBA00023002"/>
    </source>
</evidence>
<dbReference type="SUPFAM" id="SSF51197">
    <property type="entry name" value="Clavaminate synthase-like"/>
    <property type="match status" value="1"/>
</dbReference>
<evidence type="ECO:0000313" key="9">
    <source>
        <dbReference type="Proteomes" id="UP000604161"/>
    </source>
</evidence>
<dbReference type="PROSITE" id="PS51471">
    <property type="entry name" value="FE2OG_OXY"/>
    <property type="match status" value="1"/>
</dbReference>
<evidence type="ECO:0000256" key="6">
    <source>
        <dbReference type="SAM" id="MobiDB-lite"/>
    </source>
</evidence>
<dbReference type="PANTHER" id="PTHR10209:SF886">
    <property type="entry name" value="UPF0676 PROTEIN C1494.01"/>
    <property type="match status" value="1"/>
</dbReference>
<evidence type="ECO:0000256" key="5">
    <source>
        <dbReference type="RuleBase" id="RU003682"/>
    </source>
</evidence>
<feature type="domain" description="Fe2OG dioxygenase" evidence="7">
    <location>
        <begin position="186"/>
        <end position="299"/>
    </location>
</feature>
<dbReference type="Gene3D" id="2.60.120.330">
    <property type="entry name" value="B-lactam Antibiotic, Isopenicillin N Synthase, Chain"/>
    <property type="match status" value="1"/>
</dbReference>
<sequence>MTTDLSKEVILKELQRETTFGGAGEETNDRKIRIIDLSDFENRREELVEQLWLAATETGFFQLTNHGIPSKEIDAAFAESNRFFNLPENIRSQYPRPKGVNAGWESRSQIRPSTGTKDQKESYQITQYHMDNLWPSEQELPHFQANTLCFEKLCWEVGMKVLSCFADKLGFDRDFFTKAHDPKKNDYQSTLRLLHYFPTEGVTEQGNIWRAGAHTDFDCLTLLFQHEGHGGLQVCPGAESDSQRWTSIPPLANVITCNIGDMLMRWSDDKLISNLHRVRQPRVEEYCGSRHSIAFFCQANKKQIIQGPEKYYEPISAADFLSQRIQANFVDKETGIPST</sequence>
<dbReference type="Pfam" id="PF03171">
    <property type="entry name" value="2OG-FeII_Oxy"/>
    <property type="match status" value="1"/>
</dbReference>
<keyword evidence="3 5" id="KW-0560">Oxidoreductase</keyword>
<protein>
    <submittedName>
        <fullName evidence="8">Isopenicillin N synthase family oxygenase</fullName>
    </submittedName>
</protein>
<organism evidence="8 9">
    <name type="scientific">Marinomonas colpomeniae</name>
    <dbReference type="NCBI Taxonomy" id="2774408"/>
    <lineage>
        <taxon>Bacteria</taxon>
        <taxon>Pseudomonadati</taxon>
        <taxon>Pseudomonadota</taxon>
        <taxon>Gammaproteobacteria</taxon>
        <taxon>Oceanospirillales</taxon>
        <taxon>Oceanospirillaceae</taxon>
        <taxon>Marinomonas</taxon>
    </lineage>
</organism>
<dbReference type="InterPro" id="IPR027443">
    <property type="entry name" value="IPNS-like_sf"/>
</dbReference>
<dbReference type="RefSeq" id="WP_191593685.1">
    <property type="nucleotide sequence ID" value="NZ_JACYFC010000001.1"/>
</dbReference>
<evidence type="ECO:0000313" key="8">
    <source>
        <dbReference type="EMBL" id="MBD5770333.1"/>
    </source>
</evidence>
<evidence type="ECO:0000256" key="4">
    <source>
        <dbReference type="ARBA" id="ARBA00023004"/>
    </source>
</evidence>
<evidence type="ECO:0000256" key="1">
    <source>
        <dbReference type="ARBA" id="ARBA00008056"/>
    </source>
</evidence>
<dbReference type="InterPro" id="IPR026992">
    <property type="entry name" value="DIOX_N"/>
</dbReference>
<proteinExistence type="inferred from homology"/>
<keyword evidence="4 5" id="KW-0408">Iron</keyword>
<evidence type="ECO:0000259" key="7">
    <source>
        <dbReference type="PROSITE" id="PS51471"/>
    </source>
</evidence>
<comment type="caution">
    <text evidence="8">The sequence shown here is derived from an EMBL/GenBank/DDBJ whole genome shotgun (WGS) entry which is preliminary data.</text>
</comment>
<feature type="compositionally biased region" description="Polar residues" evidence="6">
    <location>
        <begin position="106"/>
        <end position="121"/>
    </location>
</feature>
<keyword evidence="9" id="KW-1185">Reference proteome</keyword>
<dbReference type="EMBL" id="JACYFC010000001">
    <property type="protein sequence ID" value="MBD5770333.1"/>
    <property type="molecule type" value="Genomic_DNA"/>
</dbReference>
<evidence type="ECO:0000256" key="2">
    <source>
        <dbReference type="ARBA" id="ARBA00022723"/>
    </source>
</evidence>
<comment type="similarity">
    <text evidence="1 5">Belongs to the iron/ascorbate-dependent oxidoreductase family.</text>
</comment>
<keyword evidence="2 5" id="KW-0479">Metal-binding</keyword>
<gene>
    <name evidence="8" type="ORF">IF202_04650</name>
</gene>
<dbReference type="Pfam" id="PF14226">
    <property type="entry name" value="DIOX_N"/>
    <property type="match status" value="1"/>
</dbReference>
<dbReference type="InterPro" id="IPR044861">
    <property type="entry name" value="IPNS-like_FE2OG_OXY"/>
</dbReference>